<proteinExistence type="predicted"/>
<feature type="compositionally biased region" description="Basic residues" evidence="1">
    <location>
        <begin position="1"/>
        <end position="12"/>
    </location>
</feature>
<organism evidence="3 4">
    <name type="scientific">Digitaria exilis</name>
    <dbReference type="NCBI Taxonomy" id="1010633"/>
    <lineage>
        <taxon>Eukaryota</taxon>
        <taxon>Viridiplantae</taxon>
        <taxon>Streptophyta</taxon>
        <taxon>Embryophyta</taxon>
        <taxon>Tracheophyta</taxon>
        <taxon>Spermatophyta</taxon>
        <taxon>Magnoliopsida</taxon>
        <taxon>Liliopsida</taxon>
        <taxon>Poales</taxon>
        <taxon>Poaceae</taxon>
        <taxon>PACMAD clade</taxon>
        <taxon>Panicoideae</taxon>
        <taxon>Panicodae</taxon>
        <taxon>Paniceae</taxon>
        <taxon>Anthephorinae</taxon>
        <taxon>Digitaria</taxon>
    </lineage>
</organism>
<dbReference type="PANTHER" id="PTHR35828:SF22">
    <property type="entry name" value="OS10G0103633 PROTEIN"/>
    <property type="match status" value="1"/>
</dbReference>
<dbReference type="SMART" id="SM00256">
    <property type="entry name" value="FBOX"/>
    <property type="match status" value="1"/>
</dbReference>
<dbReference type="InterPro" id="IPR001810">
    <property type="entry name" value="F-box_dom"/>
</dbReference>
<keyword evidence="4" id="KW-1185">Reference proteome</keyword>
<evidence type="ECO:0000313" key="4">
    <source>
        <dbReference type="Proteomes" id="UP000636709"/>
    </source>
</evidence>
<name>A0A835AS87_9POAL</name>
<gene>
    <name evidence="3" type="ORF">HU200_052926</name>
</gene>
<dbReference type="EMBL" id="JACEFO010002300">
    <property type="protein sequence ID" value="KAF8667258.1"/>
    <property type="molecule type" value="Genomic_DNA"/>
</dbReference>
<reference evidence="3" key="1">
    <citation type="submission" date="2020-07" db="EMBL/GenBank/DDBJ databases">
        <title>Genome sequence and genetic diversity analysis of an under-domesticated orphan crop, white fonio (Digitaria exilis).</title>
        <authorList>
            <person name="Bennetzen J.L."/>
            <person name="Chen S."/>
            <person name="Ma X."/>
            <person name="Wang X."/>
            <person name="Yssel A.E.J."/>
            <person name="Chaluvadi S.R."/>
            <person name="Johnson M."/>
            <person name="Gangashetty P."/>
            <person name="Hamidou F."/>
            <person name="Sanogo M.D."/>
            <person name="Zwaenepoel A."/>
            <person name="Wallace J."/>
            <person name="Van De Peer Y."/>
            <person name="Van Deynze A."/>
        </authorList>
    </citation>
    <scope>NUCLEOTIDE SEQUENCE</scope>
    <source>
        <tissue evidence="3">Leaves</tissue>
    </source>
</reference>
<evidence type="ECO:0000256" key="1">
    <source>
        <dbReference type="SAM" id="MobiDB-lite"/>
    </source>
</evidence>
<evidence type="ECO:0000259" key="2">
    <source>
        <dbReference type="SMART" id="SM00256"/>
    </source>
</evidence>
<evidence type="ECO:0000313" key="3">
    <source>
        <dbReference type="EMBL" id="KAF8667258.1"/>
    </source>
</evidence>
<comment type="caution">
    <text evidence="3">The sequence shown here is derived from an EMBL/GenBank/DDBJ whole genome shotgun (WGS) entry which is preliminary data.</text>
</comment>
<accession>A0A835AS87</accession>
<sequence>MAPLPARRRRRTPASNPTAPRKRRRASTSTPASIAPVLPTNVMLEIVARSDTRTLVRCAALCKPLRRTILSPAFLRRAAAIVPPRLLGYLHTFDMDKEDEELPDALFSLLHPDPTTAGSFSDEHLPRFVGRSAADLLGSYKPLTSRNGLAVLLRRHVNRRRWSQRRSDVCVYNPVTGERTFFSYPPDYWRNYFRDLGPVFVLLTAGDGIGCDFKLLAVDFYGFFDSSASMHVQTMSSSSSEDGAWSPVEYVHGITCESDWMEMELSRDAAVLHGRRIHWLAKRGEVILTYDVATSETGAIWVPVDYEDVSKLHLGISPDGRLRLLVVEGFRVSVWLRSAGRGGWELKAVIDTEAKLRSLCPEIMAPDGPTFLEFIDSGEKSGVALLRIKRPGCRVSCRRWLIVLEVETGEVRKIWCPHRSNLVVEIDMPSRLQTMKVFS</sequence>
<feature type="region of interest" description="Disordered" evidence="1">
    <location>
        <begin position="1"/>
        <end position="33"/>
    </location>
</feature>
<dbReference type="AlphaFoldDB" id="A0A835AS87"/>
<dbReference type="PANTHER" id="PTHR35828">
    <property type="entry name" value="OS08G0203800 PROTEIN-RELATED"/>
    <property type="match status" value="1"/>
</dbReference>
<dbReference type="InterPro" id="IPR056016">
    <property type="entry name" value="DUF7595"/>
</dbReference>
<dbReference type="InterPro" id="IPR036047">
    <property type="entry name" value="F-box-like_dom_sf"/>
</dbReference>
<dbReference type="SUPFAM" id="SSF81383">
    <property type="entry name" value="F-box domain"/>
    <property type="match status" value="1"/>
</dbReference>
<dbReference type="OrthoDB" id="694444at2759"/>
<dbReference type="Pfam" id="PF24523">
    <property type="entry name" value="DUF7595"/>
    <property type="match status" value="1"/>
</dbReference>
<feature type="domain" description="F-box" evidence="2">
    <location>
        <begin position="38"/>
        <end position="78"/>
    </location>
</feature>
<dbReference type="Proteomes" id="UP000636709">
    <property type="component" value="Unassembled WGS sequence"/>
</dbReference>
<protein>
    <recommendedName>
        <fullName evidence="2">F-box domain-containing protein</fullName>
    </recommendedName>
</protein>